<feature type="compositionally biased region" description="Acidic residues" evidence="3">
    <location>
        <begin position="215"/>
        <end position="224"/>
    </location>
</feature>
<reference evidence="5" key="1">
    <citation type="submission" date="2018-02" db="EMBL/GenBank/DDBJ databases">
        <title>Rhizophora mucronata_Transcriptome.</title>
        <authorList>
            <person name="Meera S.P."/>
            <person name="Sreeshan A."/>
            <person name="Augustine A."/>
        </authorList>
    </citation>
    <scope>NUCLEOTIDE SEQUENCE</scope>
    <source>
        <tissue evidence="5">Leaf</tissue>
    </source>
</reference>
<protein>
    <recommendedName>
        <fullName evidence="4">Bromo domain-containing protein</fullName>
    </recommendedName>
</protein>
<feature type="compositionally biased region" description="Basic residues" evidence="3">
    <location>
        <begin position="267"/>
        <end position="279"/>
    </location>
</feature>
<dbReference type="Pfam" id="PF00439">
    <property type="entry name" value="Bromodomain"/>
    <property type="match status" value="1"/>
</dbReference>
<dbReference type="PANTHER" id="PTHR16266:SF17">
    <property type="entry name" value="BRWD3"/>
    <property type="match status" value="1"/>
</dbReference>
<dbReference type="AlphaFoldDB" id="A0A2P2MBW7"/>
<feature type="region of interest" description="Disordered" evidence="3">
    <location>
        <begin position="183"/>
        <end position="288"/>
    </location>
</feature>
<dbReference type="InterPro" id="IPR036322">
    <property type="entry name" value="WD40_repeat_dom_sf"/>
</dbReference>
<evidence type="ECO:0000256" key="1">
    <source>
        <dbReference type="ARBA" id="ARBA00023117"/>
    </source>
</evidence>
<dbReference type="GO" id="GO:0005634">
    <property type="term" value="C:nucleus"/>
    <property type="evidence" value="ECO:0007669"/>
    <property type="project" value="TreeGrafter"/>
</dbReference>
<dbReference type="SMART" id="SM00297">
    <property type="entry name" value="BROMO"/>
    <property type="match status" value="1"/>
</dbReference>
<dbReference type="FunFam" id="1.20.920.10:FF:000058">
    <property type="entry name" value="WD40/YVTN repeat-like-containing domain"/>
    <property type="match status" value="1"/>
</dbReference>
<name>A0A2P2MBW7_RHIMU</name>
<evidence type="ECO:0000256" key="3">
    <source>
        <dbReference type="SAM" id="MobiDB-lite"/>
    </source>
</evidence>
<feature type="region of interest" description="Disordered" evidence="3">
    <location>
        <begin position="608"/>
        <end position="646"/>
    </location>
</feature>
<dbReference type="InterPro" id="IPR036427">
    <property type="entry name" value="Bromodomain-like_sf"/>
</dbReference>
<dbReference type="InterPro" id="IPR052060">
    <property type="entry name" value="Bromo_WD_repeat"/>
</dbReference>
<dbReference type="PROSITE" id="PS50014">
    <property type="entry name" value="BROMODOMAIN_2"/>
    <property type="match status" value="1"/>
</dbReference>
<dbReference type="InterPro" id="IPR057451">
    <property type="entry name" value="BRWD/PHIP_AD"/>
</dbReference>
<dbReference type="CDD" id="cd05529">
    <property type="entry name" value="Bromo_WDR9_I_like"/>
    <property type="match status" value="1"/>
</dbReference>
<sequence length="1107" mass="124755">MSAGYDGRTIVWDIWEGVPIRVYEISRFKLVDGKFSPDGTSIILSDDVGQLYILNTGQGESQKDAKYDQFFLGDYRPLIQDTHGNVLDQETQIIPYRRNMQDLLCDSGMIPYSEDYQIMYQKRRLGSLGMEWKPPSIRLAVGPDFNLESDYQMLPLADLDVLVEPLPEFIDAMDWEPEILVQSDDNDSEYNVTEEDSSGGEQGSLNSSSSGDPDCSAEDSEVEGNDGFRRSKRKKQKAEVELLTSSGRRVKRRNLDECDGNPLRSNQVRKSRMGRKASKKMSSTLKALRPQRAAARNALTLFTKITGSATDGEDEDDSEGDLSESEATMQDSNIESAESDRSLQHELNTHSKGKEVSREESEGFVGSRELPGAHVNVENRRRLVLKLPIRSSNKISLSGSTKNQYEEKVSLDDSSFISPKDAAELNGINISPLDPEFYSGDANCRATEGYNNGDIKWGGVKARTSKHQRVRELMSSGAHSRYGESFAGHGEENNLNRYLKTSNDHSVSHGSEVENSANKMSEDAQFNNKYIGADNSEVVVEVGNGMEQPAFDACADETQKGAHVAGGNDNPPEHEENLPPILTKLRIRSKMISRDSVDNLGNGTCDLSSDCPADMKPNPVSGEDENNRTNYVSPNSIGNGLHKSESRMNGISRPALDELMESHPKKMYNVVYRRSKPCKNRAGSECDGHVGEGTSYSNNHDLNARANFQKNTMDGFHRTSPGALTTVNEPNIMSSDVKLGLGHESEDVHANAHNDSVNLRQLSCEERGSSSRMLVGLRSTRNRRTSYNFLETSPEDWRRLHQLPKRGWLMLSRHEGSRYIPQLGDKVVYLRQGHEEYIEQSSSREVGPWKVYKGNIRAVEFCEVVDLEYSSLAGSGDSCCKMTLKFIDPDSSLFEKSFRLTLPEVTGFPDFLVEKTRYDAAIQRNWTNRDKCRVWWKNDGEEDGSWWDGRVISVQPKSSEFPNSPWDTCSIRYKSDPTKAHLHSPWELFDADTQWEQPRIDDETRDKLLSAIVKLDQSARKAQDYYGVQKLRQVSHKSSYTNRFPVPLSLEVIQLRLENHYYRSLNAVKHDFKVMLSNAESYFAKNAEQSTKLRRLSNWLTRTLSSL</sequence>
<evidence type="ECO:0000256" key="2">
    <source>
        <dbReference type="PROSITE-ProRule" id="PRU00035"/>
    </source>
</evidence>
<feature type="region of interest" description="Disordered" evidence="3">
    <location>
        <begin position="305"/>
        <end position="367"/>
    </location>
</feature>
<keyword evidence="1 2" id="KW-0103">Bromodomain</keyword>
<feature type="compositionally biased region" description="Polar residues" evidence="3">
    <location>
        <begin position="327"/>
        <end position="336"/>
    </location>
</feature>
<feature type="compositionally biased region" description="Basic and acidic residues" evidence="3">
    <location>
        <begin position="338"/>
        <end position="361"/>
    </location>
</feature>
<dbReference type="SUPFAM" id="SSF50978">
    <property type="entry name" value="WD40 repeat-like"/>
    <property type="match status" value="1"/>
</dbReference>
<evidence type="ECO:0000313" key="5">
    <source>
        <dbReference type="EMBL" id="MBX27736.1"/>
    </source>
</evidence>
<accession>A0A2P2MBW7</accession>
<dbReference type="GO" id="GO:0006357">
    <property type="term" value="P:regulation of transcription by RNA polymerase II"/>
    <property type="evidence" value="ECO:0007669"/>
    <property type="project" value="TreeGrafter"/>
</dbReference>
<feature type="compositionally biased region" description="Acidic residues" evidence="3">
    <location>
        <begin position="311"/>
        <end position="324"/>
    </location>
</feature>
<feature type="compositionally biased region" description="Polar residues" evidence="3">
    <location>
        <begin position="628"/>
        <end position="638"/>
    </location>
</feature>
<dbReference type="InterPro" id="IPR001487">
    <property type="entry name" value="Bromodomain"/>
</dbReference>
<dbReference type="Pfam" id="PF25313">
    <property type="entry name" value="BRWD_AD"/>
    <property type="match status" value="1"/>
</dbReference>
<dbReference type="GO" id="GO:0008360">
    <property type="term" value="P:regulation of cell shape"/>
    <property type="evidence" value="ECO:0007669"/>
    <property type="project" value="TreeGrafter"/>
</dbReference>
<feature type="domain" description="Bromo" evidence="4">
    <location>
        <begin position="1040"/>
        <end position="1090"/>
    </location>
</feature>
<dbReference type="Gene3D" id="1.20.920.10">
    <property type="entry name" value="Bromodomain-like"/>
    <property type="match status" value="1"/>
</dbReference>
<dbReference type="PANTHER" id="PTHR16266">
    <property type="entry name" value="WD REPEAT DOMAIN 9"/>
    <property type="match status" value="1"/>
</dbReference>
<dbReference type="EMBL" id="GGEC01047252">
    <property type="protein sequence ID" value="MBX27736.1"/>
    <property type="molecule type" value="Transcribed_RNA"/>
</dbReference>
<feature type="compositionally biased region" description="Acidic residues" evidence="3">
    <location>
        <begin position="184"/>
        <end position="198"/>
    </location>
</feature>
<evidence type="ECO:0000259" key="4">
    <source>
        <dbReference type="PROSITE" id="PS50014"/>
    </source>
</evidence>
<organism evidence="5">
    <name type="scientific">Rhizophora mucronata</name>
    <name type="common">Asiatic mangrove</name>
    <dbReference type="NCBI Taxonomy" id="61149"/>
    <lineage>
        <taxon>Eukaryota</taxon>
        <taxon>Viridiplantae</taxon>
        <taxon>Streptophyta</taxon>
        <taxon>Embryophyta</taxon>
        <taxon>Tracheophyta</taxon>
        <taxon>Spermatophyta</taxon>
        <taxon>Magnoliopsida</taxon>
        <taxon>eudicotyledons</taxon>
        <taxon>Gunneridae</taxon>
        <taxon>Pentapetalae</taxon>
        <taxon>rosids</taxon>
        <taxon>fabids</taxon>
        <taxon>Malpighiales</taxon>
        <taxon>Rhizophoraceae</taxon>
        <taxon>Rhizophora</taxon>
    </lineage>
</organism>
<proteinExistence type="predicted"/>
<dbReference type="GO" id="GO:0007010">
    <property type="term" value="P:cytoskeleton organization"/>
    <property type="evidence" value="ECO:0007669"/>
    <property type="project" value="TreeGrafter"/>
</dbReference>
<dbReference type="SUPFAM" id="SSF47370">
    <property type="entry name" value="Bromodomain"/>
    <property type="match status" value="1"/>
</dbReference>